<organism evidence="2 3">
    <name type="scientific">Eumeta variegata</name>
    <name type="common">Bagworm moth</name>
    <name type="synonym">Eumeta japonica</name>
    <dbReference type="NCBI Taxonomy" id="151549"/>
    <lineage>
        <taxon>Eukaryota</taxon>
        <taxon>Metazoa</taxon>
        <taxon>Ecdysozoa</taxon>
        <taxon>Arthropoda</taxon>
        <taxon>Hexapoda</taxon>
        <taxon>Insecta</taxon>
        <taxon>Pterygota</taxon>
        <taxon>Neoptera</taxon>
        <taxon>Endopterygota</taxon>
        <taxon>Lepidoptera</taxon>
        <taxon>Glossata</taxon>
        <taxon>Ditrysia</taxon>
        <taxon>Tineoidea</taxon>
        <taxon>Psychidae</taxon>
        <taxon>Oiketicinae</taxon>
        <taxon>Eumeta</taxon>
    </lineage>
</organism>
<dbReference type="EMBL" id="BGZK01001105">
    <property type="protein sequence ID" value="GBP71370.1"/>
    <property type="molecule type" value="Genomic_DNA"/>
</dbReference>
<feature type="region of interest" description="Disordered" evidence="1">
    <location>
        <begin position="43"/>
        <end position="75"/>
    </location>
</feature>
<comment type="caution">
    <text evidence="2">The sequence shown here is derived from an EMBL/GenBank/DDBJ whole genome shotgun (WGS) entry which is preliminary data.</text>
</comment>
<keyword evidence="3" id="KW-1185">Reference proteome</keyword>
<sequence>MVKPSKCTFGCELVTVLDYEFSEEEVQIFKMKLSAVLELESPSNAKSLHASGETLGASWMQGEKDANEMLTRRET</sequence>
<name>A0A4C1Y7B8_EUMVA</name>
<reference evidence="2 3" key="1">
    <citation type="journal article" date="2019" name="Commun. Biol.">
        <title>The bagworm genome reveals a unique fibroin gene that provides high tensile strength.</title>
        <authorList>
            <person name="Kono N."/>
            <person name="Nakamura H."/>
            <person name="Ohtoshi R."/>
            <person name="Tomita M."/>
            <person name="Numata K."/>
            <person name="Arakawa K."/>
        </authorList>
    </citation>
    <scope>NUCLEOTIDE SEQUENCE [LARGE SCALE GENOMIC DNA]</scope>
</reference>
<dbReference type="AlphaFoldDB" id="A0A4C1Y7B8"/>
<evidence type="ECO:0000313" key="2">
    <source>
        <dbReference type="EMBL" id="GBP71370.1"/>
    </source>
</evidence>
<proteinExistence type="predicted"/>
<dbReference type="Proteomes" id="UP000299102">
    <property type="component" value="Unassembled WGS sequence"/>
</dbReference>
<accession>A0A4C1Y7B8</accession>
<feature type="compositionally biased region" description="Basic and acidic residues" evidence="1">
    <location>
        <begin position="62"/>
        <end position="75"/>
    </location>
</feature>
<evidence type="ECO:0000313" key="3">
    <source>
        <dbReference type="Proteomes" id="UP000299102"/>
    </source>
</evidence>
<gene>
    <name evidence="2" type="ORF">EVAR_50268_1</name>
</gene>
<evidence type="ECO:0000256" key="1">
    <source>
        <dbReference type="SAM" id="MobiDB-lite"/>
    </source>
</evidence>
<protein>
    <submittedName>
        <fullName evidence="2">Uncharacterized protein</fullName>
    </submittedName>
</protein>